<dbReference type="InterPro" id="IPR002888">
    <property type="entry name" value="2Fe-2S-bd"/>
</dbReference>
<dbReference type="EMBL" id="JBHRYB010000001">
    <property type="protein sequence ID" value="MFC3678545.1"/>
    <property type="molecule type" value="Genomic_DNA"/>
</dbReference>
<evidence type="ECO:0000256" key="1">
    <source>
        <dbReference type="ARBA" id="ARBA00022630"/>
    </source>
</evidence>
<dbReference type="InterPro" id="IPR036318">
    <property type="entry name" value="FAD-bd_PCMH-like_sf"/>
</dbReference>
<feature type="domain" description="2Fe-2S ferredoxin-type" evidence="6">
    <location>
        <begin position="1"/>
        <end position="86"/>
    </location>
</feature>
<dbReference type="EC" id="1.17.1.4" evidence="8"/>
<dbReference type="PIRSF" id="PIRSF036557">
    <property type="entry name" value="XdhA_RC"/>
    <property type="match status" value="1"/>
</dbReference>
<dbReference type="Pfam" id="PF03450">
    <property type="entry name" value="CO_deh_flav_C"/>
    <property type="match status" value="1"/>
</dbReference>
<evidence type="ECO:0000256" key="2">
    <source>
        <dbReference type="ARBA" id="ARBA00022723"/>
    </source>
</evidence>
<dbReference type="PROSITE" id="PS51387">
    <property type="entry name" value="FAD_PCMH"/>
    <property type="match status" value="1"/>
</dbReference>
<dbReference type="Gene3D" id="3.30.390.50">
    <property type="entry name" value="CO dehydrogenase flavoprotein, C-terminal domain"/>
    <property type="match status" value="1"/>
</dbReference>
<dbReference type="SUPFAM" id="SSF54292">
    <property type="entry name" value="2Fe-2S ferredoxin-like"/>
    <property type="match status" value="1"/>
</dbReference>
<dbReference type="Gene3D" id="3.10.20.30">
    <property type="match status" value="1"/>
</dbReference>
<dbReference type="RefSeq" id="WP_376864097.1">
    <property type="nucleotide sequence ID" value="NZ_JBHRYB010000001.1"/>
</dbReference>
<dbReference type="Gene3D" id="1.10.150.120">
    <property type="entry name" value="[2Fe-2S]-binding domain"/>
    <property type="match status" value="1"/>
</dbReference>
<evidence type="ECO:0000259" key="7">
    <source>
        <dbReference type="PROSITE" id="PS51387"/>
    </source>
</evidence>
<keyword evidence="1" id="KW-0285">Flavoprotein</keyword>
<keyword evidence="3" id="KW-0274">FAD</keyword>
<dbReference type="Proteomes" id="UP001595722">
    <property type="component" value="Unassembled WGS sequence"/>
</dbReference>
<dbReference type="InterPro" id="IPR012175">
    <property type="entry name" value="Xanth_DH_ssu_bac"/>
</dbReference>
<dbReference type="PANTHER" id="PTHR45444">
    <property type="entry name" value="XANTHINE DEHYDROGENASE"/>
    <property type="match status" value="1"/>
</dbReference>
<evidence type="ECO:0000256" key="3">
    <source>
        <dbReference type="ARBA" id="ARBA00022827"/>
    </source>
</evidence>
<gene>
    <name evidence="8" type="primary">xdhA</name>
    <name evidence="8" type="ORF">ACFOMG_00285</name>
</gene>
<feature type="domain" description="FAD-binding PCMH-type" evidence="7">
    <location>
        <begin position="190"/>
        <end position="371"/>
    </location>
</feature>
<keyword evidence="9" id="KW-1185">Reference proteome</keyword>
<dbReference type="InterPro" id="IPR016167">
    <property type="entry name" value="FAD-bd_PCMH_sub1"/>
</dbReference>
<dbReference type="PROSITE" id="PS51085">
    <property type="entry name" value="2FE2S_FER_2"/>
    <property type="match status" value="1"/>
</dbReference>
<dbReference type="InterPro" id="IPR014307">
    <property type="entry name" value="Xanthine_DH_ssu"/>
</dbReference>
<organism evidence="8 9">
    <name type="scientific">Bacterioplanoides pacificum</name>
    <dbReference type="NCBI Taxonomy" id="1171596"/>
    <lineage>
        <taxon>Bacteria</taxon>
        <taxon>Pseudomonadati</taxon>
        <taxon>Pseudomonadota</taxon>
        <taxon>Gammaproteobacteria</taxon>
        <taxon>Oceanospirillales</taxon>
        <taxon>Oceanospirillaceae</taxon>
        <taxon>Bacterioplanoides</taxon>
    </lineage>
</organism>
<dbReference type="Pfam" id="PF00941">
    <property type="entry name" value="FAD_binding_5"/>
    <property type="match status" value="1"/>
</dbReference>
<dbReference type="NCBIfam" id="TIGR02963">
    <property type="entry name" value="xanthine_xdhA"/>
    <property type="match status" value="1"/>
</dbReference>
<dbReference type="SUPFAM" id="SSF47741">
    <property type="entry name" value="CO dehydrogenase ISP C-domain like"/>
    <property type="match status" value="1"/>
</dbReference>
<dbReference type="InterPro" id="IPR036683">
    <property type="entry name" value="CO_DH_flav_C_dom_sf"/>
</dbReference>
<dbReference type="InterPro" id="IPR005107">
    <property type="entry name" value="CO_DH_flav_C"/>
</dbReference>
<accession>A0ABV7VLZ2</accession>
<name>A0ABV7VLZ2_9GAMM</name>
<comment type="caution">
    <text evidence="8">The sequence shown here is derived from an EMBL/GenBank/DDBJ whole genome shotgun (WGS) entry which is preliminary data.</text>
</comment>
<keyword evidence="4 8" id="KW-0560">Oxidoreductase</keyword>
<evidence type="ECO:0000259" key="6">
    <source>
        <dbReference type="PROSITE" id="PS51085"/>
    </source>
</evidence>
<dbReference type="InterPro" id="IPR006058">
    <property type="entry name" value="2Fe2S_fd_BS"/>
</dbReference>
<evidence type="ECO:0000313" key="8">
    <source>
        <dbReference type="EMBL" id="MFC3678545.1"/>
    </source>
</evidence>
<dbReference type="CDD" id="cd00207">
    <property type="entry name" value="fer2"/>
    <property type="match status" value="1"/>
</dbReference>
<dbReference type="Pfam" id="PF00111">
    <property type="entry name" value="Fer2"/>
    <property type="match status" value="1"/>
</dbReference>
<evidence type="ECO:0000256" key="4">
    <source>
        <dbReference type="ARBA" id="ARBA00023002"/>
    </source>
</evidence>
<dbReference type="InterPro" id="IPR012675">
    <property type="entry name" value="Beta-grasp_dom_sf"/>
</dbReference>
<dbReference type="InterPro" id="IPR002346">
    <property type="entry name" value="Mopterin_DH_FAD-bd"/>
</dbReference>
<protein>
    <submittedName>
        <fullName evidence="8">Xanthine dehydrogenase small subunit</fullName>
        <ecNumber evidence="8">1.17.1.4</ecNumber>
    </submittedName>
</protein>
<evidence type="ECO:0000256" key="5">
    <source>
        <dbReference type="ARBA" id="ARBA00023004"/>
    </source>
</evidence>
<keyword evidence="5" id="KW-0408">Iron</keyword>
<dbReference type="Gene3D" id="3.30.43.10">
    <property type="entry name" value="Uridine Diphospho-n-acetylenolpyruvylglucosamine Reductase, domain 2"/>
    <property type="match status" value="1"/>
</dbReference>
<reference evidence="9" key="1">
    <citation type="journal article" date="2019" name="Int. J. Syst. Evol. Microbiol.">
        <title>The Global Catalogue of Microorganisms (GCM) 10K type strain sequencing project: providing services to taxonomists for standard genome sequencing and annotation.</title>
        <authorList>
            <consortium name="The Broad Institute Genomics Platform"/>
            <consortium name="The Broad Institute Genome Sequencing Center for Infectious Disease"/>
            <person name="Wu L."/>
            <person name="Ma J."/>
        </authorList>
    </citation>
    <scope>NUCLEOTIDE SEQUENCE [LARGE SCALE GENOMIC DNA]</scope>
    <source>
        <strain evidence="9">KCTC 42424</strain>
    </source>
</reference>
<dbReference type="InterPro" id="IPR016208">
    <property type="entry name" value="Ald_Oxase/xanthine_DH-like"/>
</dbReference>
<dbReference type="InterPro" id="IPR036010">
    <property type="entry name" value="2Fe-2S_ferredoxin-like_sf"/>
</dbReference>
<dbReference type="GO" id="GO:0004854">
    <property type="term" value="F:xanthine dehydrogenase activity"/>
    <property type="evidence" value="ECO:0007669"/>
    <property type="project" value="UniProtKB-EC"/>
</dbReference>
<dbReference type="SUPFAM" id="SSF55447">
    <property type="entry name" value="CO dehydrogenase flavoprotein C-terminal domain-like"/>
    <property type="match status" value="1"/>
</dbReference>
<keyword evidence="2" id="KW-0479">Metal-binding</keyword>
<proteinExistence type="predicted"/>
<evidence type="ECO:0000313" key="9">
    <source>
        <dbReference type="Proteomes" id="UP001595722"/>
    </source>
</evidence>
<sequence>MIHFFLNGEARTVQNPANDLTLLRYLRTQVTLPGTKEGCGSGDCGACSVLLGDYSANLGWRYRAVNSCLTLIPQLAGKSVITVDALATGQGAKQQLHPAQQAMVDYHASQCGFCTPGIVMSLAALHQDISVADDTAPPSRHQVNDALSGNLCRCTGYRPIIEAATHLQDYPDNRDQAVAVWQPEPLTANPAPPPADAVSAAPQTEQQLQQWLQQYPDARLVAGATDLALEITQQLKTPGSLVAVNHIASLKQLRDEDDALLIGAAVSYSEMETLLARYFPQFAQLLQRLGSRQVRNTGTLGGNIGNASPIGDTPPVLLALGACIELASAPGHLSASGSRWLALKDFFIDYKKTALQPGEYIRTIKIPKLKKNQQLLVYKISKRLEDDISAVLAAFKITVSDDQKVEQVTTGFGGMAAIPKAALQLEQALTALPLDGDKFRHAAQALEQDFTPMSDVRASQAYRLLVAKNLVRKCALELLQPQQLSRIEDIHSSELALNAVISGGETPNA</sequence>
<dbReference type="InterPro" id="IPR036884">
    <property type="entry name" value="2Fe-2S-bd_dom_sf"/>
</dbReference>
<dbReference type="InterPro" id="IPR001041">
    <property type="entry name" value="2Fe-2S_ferredoxin-type"/>
</dbReference>
<dbReference type="SMART" id="SM01092">
    <property type="entry name" value="CO_deh_flav_C"/>
    <property type="match status" value="1"/>
</dbReference>
<dbReference type="InterPro" id="IPR016169">
    <property type="entry name" value="FAD-bd_PCMH_sub2"/>
</dbReference>
<dbReference type="PANTHER" id="PTHR45444:SF3">
    <property type="entry name" value="XANTHINE DEHYDROGENASE"/>
    <property type="match status" value="1"/>
</dbReference>
<dbReference type="Pfam" id="PF01799">
    <property type="entry name" value="Fer2_2"/>
    <property type="match status" value="1"/>
</dbReference>
<dbReference type="SUPFAM" id="SSF56176">
    <property type="entry name" value="FAD-binding/transporter-associated domain-like"/>
    <property type="match status" value="1"/>
</dbReference>
<dbReference type="Gene3D" id="3.30.465.10">
    <property type="match status" value="1"/>
</dbReference>
<dbReference type="InterPro" id="IPR016166">
    <property type="entry name" value="FAD-bd_PCMH"/>
</dbReference>
<dbReference type="PROSITE" id="PS00197">
    <property type="entry name" value="2FE2S_FER_1"/>
    <property type="match status" value="1"/>
</dbReference>